<proteinExistence type="predicted"/>
<reference evidence="1 2" key="1">
    <citation type="submission" date="2017-05" db="EMBL/GenBank/DDBJ databases">
        <title>Genomic insights into alkan degradation activity of Oleiphilus messinensis.</title>
        <authorList>
            <person name="Kozyavkin S.A."/>
            <person name="Slesarev A.I."/>
            <person name="Golyshin P.N."/>
            <person name="Korzhenkov A."/>
            <person name="Golyshina O.N."/>
            <person name="Toshchakov S.V."/>
        </authorList>
    </citation>
    <scope>NUCLEOTIDE SEQUENCE [LARGE SCALE GENOMIC DNA]</scope>
    <source>
        <strain evidence="1 2">ME102</strain>
    </source>
</reference>
<accession>A0A1Y0IAH1</accession>
<keyword evidence="2" id="KW-1185">Reference proteome</keyword>
<evidence type="ECO:0000313" key="1">
    <source>
        <dbReference type="EMBL" id="ARU56756.1"/>
    </source>
</evidence>
<name>A0A1Y0IAH1_9GAMM</name>
<dbReference type="AlphaFoldDB" id="A0A1Y0IAH1"/>
<dbReference type="Proteomes" id="UP000196027">
    <property type="component" value="Chromosome"/>
</dbReference>
<evidence type="ECO:0000313" key="2">
    <source>
        <dbReference type="Proteomes" id="UP000196027"/>
    </source>
</evidence>
<dbReference type="KEGG" id="ome:OLMES_2706"/>
<gene>
    <name evidence="1" type="ORF">OLMES_2706</name>
</gene>
<protein>
    <submittedName>
        <fullName evidence="1">Uncharacterized protein</fullName>
    </submittedName>
</protein>
<sequence>MFTTVTKIEPLGIDDQIERERTESAAFDAMNTMLGDDFFEALLSEEF</sequence>
<dbReference type="EMBL" id="CP021425">
    <property type="protein sequence ID" value="ARU56756.1"/>
    <property type="molecule type" value="Genomic_DNA"/>
</dbReference>
<organism evidence="1 2">
    <name type="scientific">Oleiphilus messinensis</name>
    <dbReference type="NCBI Taxonomy" id="141451"/>
    <lineage>
        <taxon>Bacteria</taxon>
        <taxon>Pseudomonadati</taxon>
        <taxon>Pseudomonadota</taxon>
        <taxon>Gammaproteobacteria</taxon>
        <taxon>Oceanospirillales</taxon>
        <taxon>Oleiphilaceae</taxon>
        <taxon>Oleiphilus</taxon>
    </lineage>
</organism>